<dbReference type="OMA" id="GMWEPLF"/>
<feature type="compositionally biased region" description="Polar residues" evidence="2">
    <location>
        <begin position="1799"/>
        <end position="1809"/>
    </location>
</feature>
<feature type="compositionally biased region" description="Low complexity" evidence="2">
    <location>
        <begin position="1760"/>
        <end position="1781"/>
    </location>
</feature>
<dbReference type="PANTHER" id="PTHR24216:SF65">
    <property type="entry name" value="PAXILLIN-LIKE PROTEIN 1"/>
    <property type="match status" value="1"/>
</dbReference>
<feature type="region of interest" description="Disordered" evidence="2">
    <location>
        <begin position="936"/>
        <end position="972"/>
    </location>
</feature>
<keyword evidence="4" id="KW-1185">Reference proteome</keyword>
<feature type="compositionally biased region" description="Polar residues" evidence="2">
    <location>
        <begin position="229"/>
        <end position="238"/>
    </location>
</feature>
<keyword evidence="1" id="KW-0677">Repeat</keyword>
<feature type="region of interest" description="Disordered" evidence="2">
    <location>
        <begin position="69"/>
        <end position="126"/>
    </location>
</feature>
<name>A0A0M9FSR5_LEPPY</name>
<evidence type="ECO:0000256" key="2">
    <source>
        <dbReference type="SAM" id="MobiDB-lite"/>
    </source>
</evidence>
<feature type="compositionally biased region" description="Low complexity" evidence="2">
    <location>
        <begin position="739"/>
        <end position="749"/>
    </location>
</feature>
<reference evidence="3 4" key="1">
    <citation type="submission" date="2015-07" db="EMBL/GenBank/DDBJ databases">
        <title>High-quality genome of monoxenous trypanosomatid Leptomonas pyrrhocoris.</title>
        <authorList>
            <person name="Flegontov P."/>
            <person name="Butenko A."/>
            <person name="Firsov S."/>
            <person name="Vlcek C."/>
            <person name="Logacheva M.D."/>
            <person name="Field M."/>
            <person name="Filatov D."/>
            <person name="Flegontova O."/>
            <person name="Gerasimov E."/>
            <person name="Jackson A.P."/>
            <person name="Kelly S."/>
            <person name="Opperdoes F."/>
            <person name="O'Reilly A."/>
            <person name="Votypka J."/>
            <person name="Yurchenko V."/>
            <person name="Lukes J."/>
        </authorList>
    </citation>
    <scope>NUCLEOTIDE SEQUENCE [LARGE SCALE GENOMIC DNA]</scope>
    <source>
        <strain evidence="3">H10</strain>
    </source>
</reference>
<feature type="region of interest" description="Disordered" evidence="2">
    <location>
        <begin position="738"/>
        <end position="804"/>
    </location>
</feature>
<dbReference type="RefSeq" id="XP_015653712.1">
    <property type="nucleotide sequence ID" value="XM_015807630.1"/>
</dbReference>
<dbReference type="SMART" id="SM00698">
    <property type="entry name" value="MORN"/>
    <property type="match status" value="2"/>
</dbReference>
<organism evidence="3 4">
    <name type="scientific">Leptomonas pyrrhocoris</name>
    <name type="common">Firebug parasite</name>
    <dbReference type="NCBI Taxonomy" id="157538"/>
    <lineage>
        <taxon>Eukaryota</taxon>
        <taxon>Discoba</taxon>
        <taxon>Euglenozoa</taxon>
        <taxon>Kinetoplastea</taxon>
        <taxon>Metakinetoplastina</taxon>
        <taxon>Trypanosomatida</taxon>
        <taxon>Trypanosomatidae</taxon>
        <taxon>Leishmaniinae</taxon>
        <taxon>Leptomonas</taxon>
    </lineage>
</organism>
<evidence type="ECO:0000256" key="1">
    <source>
        <dbReference type="ARBA" id="ARBA00022737"/>
    </source>
</evidence>
<feature type="region of interest" description="Disordered" evidence="2">
    <location>
        <begin position="225"/>
        <end position="258"/>
    </location>
</feature>
<feature type="region of interest" description="Disordered" evidence="2">
    <location>
        <begin position="1701"/>
        <end position="1827"/>
    </location>
</feature>
<dbReference type="PANTHER" id="PTHR24216">
    <property type="entry name" value="PAXILLIN-RELATED"/>
    <property type="match status" value="1"/>
</dbReference>
<feature type="region of interest" description="Disordered" evidence="2">
    <location>
        <begin position="1917"/>
        <end position="1936"/>
    </location>
</feature>
<proteinExistence type="predicted"/>
<dbReference type="Pfam" id="PF02493">
    <property type="entry name" value="MORN"/>
    <property type="match status" value="2"/>
</dbReference>
<gene>
    <name evidence="3" type="ORF">ABB37_08574</name>
</gene>
<feature type="compositionally biased region" description="Low complexity" evidence="2">
    <location>
        <begin position="944"/>
        <end position="957"/>
    </location>
</feature>
<dbReference type="EMBL" id="LGTL01000025">
    <property type="protein sequence ID" value="KPA75273.1"/>
    <property type="molecule type" value="Genomic_DNA"/>
</dbReference>
<feature type="region of interest" description="Disordered" evidence="2">
    <location>
        <begin position="285"/>
        <end position="306"/>
    </location>
</feature>
<protein>
    <submittedName>
        <fullName evidence="3">Uncharacterized protein</fullName>
    </submittedName>
</protein>
<feature type="compositionally biased region" description="Low complexity" evidence="2">
    <location>
        <begin position="100"/>
        <end position="118"/>
    </location>
</feature>
<evidence type="ECO:0000313" key="3">
    <source>
        <dbReference type="EMBL" id="KPA75273.1"/>
    </source>
</evidence>
<dbReference type="InterPro" id="IPR003409">
    <property type="entry name" value="MORN"/>
</dbReference>
<accession>A0A0M9FSR5</accession>
<dbReference type="OrthoDB" id="266722at2759"/>
<evidence type="ECO:0000313" key="4">
    <source>
        <dbReference type="Proteomes" id="UP000037923"/>
    </source>
</evidence>
<sequence>MLSPPSFAGAAEHSSDDHNIAIAAAASGTSDNLTLPVIVHYLRHARLPCRRVPGPPIVSSAASSAAATASGATSASQDSRNASVTRPFAGPSESPPPTEAAPTATSASPAGASTCTPSHPQAGKAETPLHAAQQFLASSGASLMSLANSSFYLTLRSTLDGGHTAASGGGVEELADAAEENLLTSSSATAALKERFNSGNGSSVGGIDWKKLVYVRQQCRYTGEALVSPPQSSSTDATGNGVDTKDLRPTTAAASSTAEAEKSVGARFMQSLLHPFIPAASSATAAANGCSGDSPERNSAVKRMSDASLTVPHGEGVMTYVLYAMPKSDYSPVPTVPASTANKAVEKDAPSVAPSALPFLPPTLIPTEFCPALSELDHHPAADAAASSATDQPDPAKLLLLSLVVYEGAFLHGQRHGRGRLTVYSRFVLECTWVHDIPCVDIPRQVASSSSQSSTDGSALAPPTLRRIHAHVCDSAGTTGNLADARGINRSGGASLSWSIRTSQVYMGSLVLTALATKRLLAKLEDAGHAAPSPPLTVMEVHGAHYARLALPPLSTPSSQGCDFVAASHAFSGLAWANHVVPLPDGFGEAQYFHERDAPLSPPPSLVCPAFGLFHPRLWVPESRRLPRPQQQLHHTSLSSSALDAALCSLYCGEWVSGLPHGFGVELERVTDPTCAPLAVSCTAAGAGPPQYPWRTLFLGQRVRGARCGPGTFHGLQGSEATEVVVCGTWPRTALLANSSGGSASSHGSPTPQQESANVVLLPPSPSRGRGRGASSSSSFVTLQGARWVEEEEDGGGGRVGGHGSHMNSCSSNYSGGGGGIFPSATLGQSPNALSGMWEPLFGAVDSAVSQPAAPLLLLRGSDGTDDAASASSSSLILFSRDAMWQQARRVMDRLTQSPECVSALRGFRACFACIYGCDAAAVAATGGEFVAGAGSNDDGAHQSATTSSSPSHSSNTDGRTTEDKGGKAVGTAGSMKEMLARLQKATAAAPATGDLAFGYPWCPLHSWCGMARLTAPSADAEGELCHFAASSSLLQREQHNCHTGCLHTPLSNGATHRQPTAARATTPIIGKMRDACCAPRRPPLSAVAAALEPHAAANTFAHAMHAAAAMVSSLRLRLLSCFAAYPDLCEIVMSHSAHDDGILAYCWDVVFDYVGPVLYEKATAVAVADVRMVWDLLGLDRVGFSGPQKNDGKDAAADAAVTPEVTVRSGWQPEGKEMLRDYLVAVRRCRALGKSDVVDTLFAFPNAREEEEVAEADEFQQCLTSLEACLGPPSPVAASVTSGRRPSLQVIMDALQRLHVLLYGPVASESTGDGGQGGQGGVQVTPHEAANAAAQRQLFTPSQREALLRWLLLAASDPSSHTSSTPRRSAARTAQHQGQPFALLLIAAYVLDCRITPPYPVRRLPGPDQTSECVKPEDLLRLLKELGYAARQLLHTFPSIRAQTFARPLVYPLDALFLKLEYVLSPCAMYFSLSSPPTVPAVFDLPTSPSPPKQSPPPPFSEAALQATTTTTASGVTCDCAKGVVVRVELDQLPVDVLQWCNEALTDEVTESLLQRRLHFYWSRWTVATPPLANSADKAEEGLKRDPPAPPSPLVRWVLGCLRSALNGPGRQVAPRQSEPLPSLLPPPSSGGDCIYTWKKFINAVFFTQEEKKEWATAAATATAVVSPLSRSDYVYLVALAYALRELSGADLSFAAQFVRQDEEEEDEEGEEAGTTTAAEYDESIVGISADEGSHRRPRKSRLRSTESRKGRKKNIFLSSSSSTSSSSALADSPMMASPAASPPVEPHASLPPESAAETAQRTPSSVGFHTPSLTSSPLPPHSDFSASVVARNTSSHGVVGRVHRVKRGPSAVLSESAAAAVVPLGKEWTLTVRVRQEEKAESQEVALQPRVFAHGLLGEVMERVCALVEHRIQERKPVPATVESEPHQLKARPR</sequence>
<comment type="caution">
    <text evidence="3">The sequence shown here is derived from an EMBL/GenBank/DDBJ whole genome shotgun (WGS) entry which is preliminary data.</text>
</comment>
<feature type="compositionally biased region" description="Acidic residues" evidence="2">
    <location>
        <begin position="1703"/>
        <end position="1713"/>
    </location>
</feature>
<dbReference type="GeneID" id="26908858"/>
<dbReference type="Proteomes" id="UP000037923">
    <property type="component" value="Unassembled WGS sequence"/>
</dbReference>
<dbReference type="VEuPathDB" id="TriTrypDB:LpyrH10_25_0720"/>